<feature type="compositionally biased region" description="Basic and acidic residues" evidence="1">
    <location>
        <begin position="47"/>
        <end position="58"/>
    </location>
</feature>
<accession>A0AAU9LDH2</accession>
<evidence type="ECO:0000313" key="3">
    <source>
        <dbReference type="EMBL" id="CAH0481726.1"/>
    </source>
</evidence>
<organism evidence="3 4">
    <name type="scientific">Peronospora belbahrii</name>
    <dbReference type="NCBI Taxonomy" id="622444"/>
    <lineage>
        <taxon>Eukaryota</taxon>
        <taxon>Sar</taxon>
        <taxon>Stramenopiles</taxon>
        <taxon>Oomycota</taxon>
        <taxon>Peronosporomycetes</taxon>
        <taxon>Peronosporales</taxon>
        <taxon>Peronosporaceae</taxon>
        <taxon>Peronospora</taxon>
    </lineage>
</organism>
<dbReference type="Proteomes" id="UP001160483">
    <property type="component" value="Unassembled WGS sequence"/>
</dbReference>
<feature type="region of interest" description="Disordered" evidence="1">
    <location>
        <begin position="41"/>
        <end position="73"/>
    </location>
</feature>
<gene>
    <name evidence="3" type="ORF">PBS003_LOCUS8331</name>
</gene>
<reference evidence="3" key="1">
    <citation type="submission" date="2021-11" db="EMBL/GenBank/DDBJ databases">
        <authorList>
            <person name="Islam A."/>
            <person name="Islam S."/>
            <person name="Flora M.S."/>
            <person name="Rahman M."/>
            <person name="Ziaur R.M."/>
            <person name="Epstein J.H."/>
            <person name="Hassan M."/>
            <person name="Klassen M."/>
            <person name="Woodard K."/>
            <person name="Webb A."/>
            <person name="Webby R.J."/>
            <person name="El Zowalaty M.E."/>
        </authorList>
    </citation>
    <scope>NUCLEOTIDE SEQUENCE</scope>
    <source>
        <strain evidence="3">Pbs3</strain>
    </source>
</reference>
<feature type="chain" id="PRO_5043840855" description="RxLR effector protein" evidence="2">
    <location>
        <begin position="20"/>
        <end position="230"/>
    </location>
</feature>
<feature type="region of interest" description="Disordered" evidence="1">
    <location>
        <begin position="129"/>
        <end position="148"/>
    </location>
</feature>
<comment type="caution">
    <text evidence="3">The sequence shown here is derived from an EMBL/GenBank/DDBJ whole genome shotgun (WGS) entry which is preliminary data.</text>
</comment>
<sequence length="230" mass="24578">MRLAMWVYLVTLVALQVNASSMEDPKAVTLSKSAFVSPSRSLSVKGNAHDNRSLRQADDNINDATESSDEERDVQSIAKSYLVQKVSSMLTTAKNAGVDAGVKIRAARQRLAKILTELLKRKAKITVPSSPKTDVAPMSPNAIPPKGKHGGSFKVQPLLLMNSPGKTGGTPKPSNVIVLPYKGNADDVAKVKASKASLMPEETFASGVASVPKTEVDLLSKRPIKRVTFA</sequence>
<evidence type="ECO:0008006" key="5">
    <source>
        <dbReference type="Google" id="ProtNLM"/>
    </source>
</evidence>
<proteinExistence type="predicted"/>
<feature type="signal peptide" evidence="2">
    <location>
        <begin position="1"/>
        <end position="19"/>
    </location>
</feature>
<keyword evidence="2" id="KW-0732">Signal</keyword>
<protein>
    <recommendedName>
        <fullName evidence="5">RxLR effector protein</fullName>
    </recommendedName>
</protein>
<evidence type="ECO:0000256" key="2">
    <source>
        <dbReference type="SAM" id="SignalP"/>
    </source>
</evidence>
<evidence type="ECO:0000313" key="4">
    <source>
        <dbReference type="Proteomes" id="UP001160483"/>
    </source>
</evidence>
<dbReference type="EMBL" id="CAKKTJ010000330">
    <property type="protein sequence ID" value="CAH0481726.1"/>
    <property type="molecule type" value="Genomic_DNA"/>
</dbReference>
<name>A0AAU9LDH2_9STRA</name>
<dbReference type="AlphaFoldDB" id="A0AAU9LDH2"/>
<evidence type="ECO:0000256" key="1">
    <source>
        <dbReference type="SAM" id="MobiDB-lite"/>
    </source>
</evidence>